<feature type="region of interest" description="Disordered" evidence="1">
    <location>
        <begin position="641"/>
        <end position="662"/>
    </location>
</feature>
<keyword evidence="2" id="KW-1185">Reference proteome</keyword>
<proteinExistence type="predicted"/>
<dbReference type="AlphaFoldDB" id="A0A6P6XVY0"/>
<feature type="region of interest" description="Disordered" evidence="1">
    <location>
        <begin position="987"/>
        <end position="1077"/>
    </location>
</feature>
<feature type="compositionally biased region" description="Polar residues" evidence="1">
    <location>
        <begin position="405"/>
        <end position="431"/>
    </location>
</feature>
<dbReference type="InParanoid" id="A0A6P6XVY0"/>
<dbReference type="PANTHER" id="PTHR13413">
    <property type="entry name" value="YLP MOTIF CONTAINING PROTEIN NUCLEAR PROTEIN ZAP"/>
    <property type="match status" value="1"/>
</dbReference>
<reference evidence="3" key="1">
    <citation type="submission" date="2025-08" db="UniProtKB">
        <authorList>
            <consortium name="RefSeq"/>
        </authorList>
    </citation>
    <scope>IDENTIFICATION</scope>
    <source>
        <strain evidence="3">Airmid</strain>
    </source>
</reference>
<feature type="compositionally biased region" description="Low complexity" evidence="1">
    <location>
        <begin position="955"/>
        <end position="974"/>
    </location>
</feature>
<feature type="compositionally biased region" description="Low complexity" evidence="1">
    <location>
        <begin position="987"/>
        <end position="1007"/>
    </location>
</feature>
<feature type="region of interest" description="Disordered" evidence="1">
    <location>
        <begin position="528"/>
        <end position="567"/>
    </location>
</feature>
<dbReference type="GO" id="GO:0032204">
    <property type="term" value="P:regulation of telomere maintenance"/>
    <property type="evidence" value="ECO:0007669"/>
    <property type="project" value="TreeGrafter"/>
</dbReference>
<feature type="region of interest" description="Disordered" evidence="1">
    <location>
        <begin position="385"/>
        <end position="469"/>
    </location>
</feature>
<accession>A0A6P6XVY0</accession>
<protein>
    <submittedName>
        <fullName evidence="3">Uncharacterized protein LOC113791557</fullName>
    </submittedName>
</protein>
<organism evidence="2 3">
    <name type="scientific">Dermatophagoides pteronyssinus</name>
    <name type="common">European house dust mite</name>
    <dbReference type="NCBI Taxonomy" id="6956"/>
    <lineage>
        <taxon>Eukaryota</taxon>
        <taxon>Metazoa</taxon>
        <taxon>Ecdysozoa</taxon>
        <taxon>Arthropoda</taxon>
        <taxon>Chelicerata</taxon>
        <taxon>Arachnida</taxon>
        <taxon>Acari</taxon>
        <taxon>Acariformes</taxon>
        <taxon>Sarcoptiformes</taxon>
        <taxon>Astigmata</taxon>
        <taxon>Psoroptidia</taxon>
        <taxon>Analgoidea</taxon>
        <taxon>Pyroglyphidae</taxon>
        <taxon>Dermatophagoidinae</taxon>
        <taxon>Dermatophagoides</taxon>
    </lineage>
</organism>
<dbReference type="SUPFAM" id="SSF52540">
    <property type="entry name" value="P-loop containing nucleoside triphosphate hydrolases"/>
    <property type="match status" value="1"/>
</dbReference>
<feature type="compositionally biased region" description="Low complexity" evidence="1">
    <location>
        <begin position="432"/>
        <end position="448"/>
    </location>
</feature>
<dbReference type="GO" id="GO:0005634">
    <property type="term" value="C:nucleus"/>
    <property type="evidence" value="ECO:0007669"/>
    <property type="project" value="InterPro"/>
</dbReference>
<dbReference type="OMA" id="PYVIEME"/>
<feature type="compositionally biased region" description="Polar residues" evidence="1">
    <location>
        <begin position="456"/>
        <end position="467"/>
    </location>
</feature>
<dbReference type="KEGG" id="dpte:113791557"/>
<sequence length="1077" mass="122828">MNPTPNKINPPSGFVPNTGIPLYPGARPFMMGVQPPHFINYPSVYNYNSFLQAGYPYTGTPGYMPAPVNPPIQPYPMFSHPISTNQVSMVNPPKDPKQQQQSQNTAQNQNAITSTTNTNSSNNSSKEFDRQAFKEELLYKNGREKDWHLRLLANDRKQVETMLEEAVELQIHFQNFQKEFNKMSQTSSTMNAEALQNFNLWNSWKENLLARRNQTFLLQEERLNKFYQKVRNNVPDIVQQSITSTSMEAVKPSNTESIDLSRVQQESQSQPLPTSSMPETDQNSLNSSDNRIVSFDDRKSLTSSISSENDYELAKIDKFSEKYKPSVQSALNYQEKMNRNSLFMLENKRFTKSLNDFAFVRNEMMFIDNLISLARSKSFEYKAQHHDIKSEPVPIKQSPIKESPSAINPIQKSNTLSSNVSTSKSNPISVHTSSKPIPVSSSSTSLSRPTRHNDSSDLSQKKINPQYSLKPEPFDQIQTIKIQITHPGQRKVTNDIKINKIDNKTNDDTVSLATNIPTIEATTKLTATVSSNSKDQPRTNNIQVPIVSNDNDRNRNKTPIIGNRPSNLLPKPPALLLSAPISSTLPKPPSTSILPKPASILPKPSSMLPAPSTPIIPKPVVSISAPSTSYYMPGTQPIFDPKSSLPSQTSSPISNTYSKNDKPISSFSVQDMNSFIRNEQKSLQEFESPKLSHSYENPNFFTLPRKYSEEPLSIKDLLDFPGRSYRPSRIVFIIRGLPGSGKTHLARLIKEREESNSQLTKIRFLSMDNYYLNEHDDRDHERFRNDNGSFRVKTYDFDPDKEVQFKYMLFKDFREITTQGSYNFIILDSVNSAINDVRHFYACAIENNYIPYVIEMEAIVRRLLNYCVDSEEIIAYCYKHNQHGRSLAEIRSLYSEWQILPDDYLRVNAFPLVEKHSEIIESSSTRIIAEDNDLIKIRISNQSTPPNPYSKWMDNSPSQATSSFSSSDYYQQQQQSNEMIQNYHHSNFSSSTSVSTATTTTPTSASSRQPRFCDNDDVDDFESRNNRIPKRSRFDDGNNTMIGTERWNENNNNLSYPHQSTNNYSSTYYHGADRRYH</sequence>
<dbReference type="Proteomes" id="UP000515146">
    <property type="component" value="Unplaced"/>
</dbReference>
<dbReference type="Gene3D" id="3.40.50.300">
    <property type="entry name" value="P-loop containing nucleotide triphosphate hydrolases"/>
    <property type="match status" value="1"/>
</dbReference>
<evidence type="ECO:0000256" key="1">
    <source>
        <dbReference type="SAM" id="MobiDB-lite"/>
    </source>
</evidence>
<evidence type="ECO:0000313" key="2">
    <source>
        <dbReference type="Proteomes" id="UP000515146"/>
    </source>
</evidence>
<dbReference type="PANTHER" id="PTHR13413:SF0">
    <property type="entry name" value="YLP MOTIF-CONTAINING PROTEIN 1"/>
    <property type="match status" value="1"/>
</dbReference>
<feature type="compositionally biased region" description="Polar residues" evidence="1">
    <location>
        <begin position="1049"/>
        <end position="1068"/>
    </location>
</feature>
<feature type="region of interest" description="Disordered" evidence="1">
    <location>
        <begin position="940"/>
        <end position="974"/>
    </location>
</feature>
<dbReference type="RefSeq" id="XP_027197148.1">
    <property type="nucleotide sequence ID" value="XM_027341347.1"/>
</dbReference>
<dbReference type="InterPro" id="IPR026314">
    <property type="entry name" value="YLP_motif_con_p1"/>
</dbReference>
<feature type="compositionally biased region" description="Low complexity" evidence="1">
    <location>
        <begin position="98"/>
        <end position="125"/>
    </location>
</feature>
<feature type="region of interest" description="Disordered" evidence="1">
    <location>
        <begin position="245"/>
        <end position="291"/>
    </location>
</feature>
<feature type="compositionally biased region" description="Polar residues" evidence="1">
    <location>
        <begin position="528"/>
        <end position="549"/>
    </location>
</feature>
<dbReference type="OrthoDB" id="513595at2759"/>
<feature type="region of interest" description="Disordered" evidence="1">
    <location>
        <begin position="81"/>
        <end position="127"/>
    </location>
</feature>
<evidence type="ECO:0000313" key="3">
    <source>
        <dbReference type="RefSeq" id="XP_027197148.1"/>
    </source>
</evidence>
<feature type="compositionally biased region" description="Low complexity" evidence="1">
    <location>
        <begin position="641"/>
        <end position="654"/>
    </location>
</feature>
<dbReference type="InterPro" id="IPR027417">
    <property type="entry name" value="P-loop_NTPase"/>
</dbReference>
<name>A0A6P6XVY0_DERPT</name>
<gene>
    <name evidence="3" type="primary">LOC113791557</name>
</gene>